<sequence>MTFDPTMTDKAQAAWGPDMPDWVRELAALASRTSLNAAAKRLGYSPATLSQTLANKYPGDLEKIAATVRGALLGETVVCPVLGEIGRDACLSWQAKPRAVTNAVRTRVFRACRSGCPNSRLKPRTPIHEPPEESHAE</sequence>
<accession>A0A916X1P1</accession>
<protein>
    <recommendedName>
        <fullName evidence="3">Transcriptional regulator</fullName>
    </recommendedName>
</protein>
<proteinExistence type="predicted"/>
<evidence type="ECO:0008006" key="3">
    <source>
        <dbReference type="Google" id="ProtNLM"/>
    </source>
</evidence>
<keyword evidence="2" id="KW-1185">Reference proteome</keyword>
<name>A0A916X1P1_9HYPH</name>
<evidence type="ECO:0000313" key="1">
    <source>
        <dbReference type="EMBL" id="GGB55303.1"/>
    </source>
</evidence>
<dbReference type="InterPro" id="IPR010982">
    <property type="entry name" value="Lambda_DNA-bd_dom_sf"/>
</dbReference>
<dbReference type="EMBL" id="BMFA01000008">
    <property type="protein sequence ID" value="GGB55303.1"/>
    <property type="molecule type" value="Genomic_DNA"/>
</dbReference>
<gene>
    <name evidence="1" type="ORF">GCM10011316_29210</name>
</gene>
<dbReference type="OrthoDB" id="6064795at2"/>
<organism evidence="1 2">
    <name type="scientific">Roseibium aquae</name>
    <dbReference type="NCBI Taxonomy" id="1323746"/>
    <lineage>
        <taxon>Bacteria</taxon>
        <taxon>Pseudomonadati</taxon>
        <taxon>Pseudomonadota</taxon>
        <taxon>Alphaproteobacteria</taxon>
        <taxon>Hyphomicrobiales</taxon>
        <taxon>Stappiaceae</taxon>
        <taxon>Roseibium</taxon>
    </lineage>
</organism>
<dbReference type="Proteomes" id="UP000605148">
    <property type="component" value="Unassembled WGS sequence"/>
</dbReference>
<dbReference type="Gene3D" id="1.10.260.40">
    <property type="entry name" value="lambda repressor-like DNA-binding domains"/>
    <property type="match status" value="1"/>
</dbReference>
<evidence type="ECO:0000313" key="2">
    <source>
        <dbReference type="Proteomes" id="UP000605148"/>
    </source>
</evidence>
<dbReference type="AlphaFoldDB" id="A0A916X1P1"/>
<comment type="caution">
    <text evidence="1">The sequence shown here is derived from an EMBL/GenBank/DDBJ whole genome shotgun (WGS) entry which is preliminary data.</text>
</comment>
<reference evidence="1" key="1">
    <citation type="journal article" date="2014" name="Int. J. Syst. Evol. Microbiol.">
        <title>Complete genome sequence of Corynebacterium casei LMG S-19264T (=DSM 44701T), isolated from a smear-ripened cheese.</title>
        <authorList>
            <consortium name="US DOE Joint Genome Institute (JGI-PGF)"/>
            <person name="Walter F."/>
            <person name="Albersmeier A."/>
            <person name="Kalinowski J."/>
            <person name="Ruckert C."/>
        </authorList>
    </citation>
    <scope>NUCLEOTIDE SEQUENCE</scope>
    <source>
        <strain evidence="1">CGMCC 1.12426</strain>
    </source>
</reference>
<reference evidence="1" key="2">
    <citation type="submission" date="2020-09" db="EMBL/GenBank/DDBJ databases">
        <authorList>
            <person name="Sun Q."/>
            <person name="Zhou Y."/>
        </authorList>
    </citation>
    <scope>NUCLEOTIDE SEQUENCE</scope>
    <source>
        <strain evidence="1">CGMCC 1.12426</strain>
    </source>
</reference>
<dbReference type="GO" id="GO:0003677">
    <property type="term" value="F:DNA binding"/>
    <property type="evidence" value="ECO:0007669"/>
    <property type="project" value="InterPro"/>
</dbReference>
<dbReference type="RefSeq" id="WP_150497741.1">
    <property type="nucleotide sequence ID" value="NZ_BMFA01000008.1"/>
</dbReference>